<feature type="transmembrane region" description="Helical" evidence="5">
    <location>
        <begin position="6"/>
        <end position="24"/>
    </location>
</feature>
<dbReference type="Pfam" id="PF07681">
    <property type="entry name" value="DoxX"/>
    <property type="match status" value="1"/>
</dbReference>
<comment type="subcellular location">
    <subcellularLocation>
        <location evidence="1">Membrane</location>
        <topology evidence="1">Multi-pass membrane protein</topology>
    </subcellularLocation>
</comment>
<evidence type="ECO:0000256" key="2">
    <source>
        <dbReference type="ARBA" id="ARBA00022692"/>
    </source>
</evidence>
<feature type="transmembrane region" description="Helical" evidence="5">
    <location>
        <begin position="89"/>
        <end position="108"/>
    </location>
</feature>
<dbReference type="AlphaFoldDB" id="A0A1I2DSM5"/>
<dbReference type="InterPro" id="IPR032808">
    <property type="entry name" value="DoxX"/>
</dbReference>
<evidence type="ECO:0000256" key="1">
    <source>
        <dbReference type="ARBA" id="ARBA00004141"/>
    </source>
</evidence>
<feature type="transmembrane region" description="Helical" evidence="5">
    <location>
        <begin position="120"/>
        <end position="139"/>
    </location>
</feature>
<protein>
    <submittedName>
        <fullName evidence="6">Thiosulfate dehydrogenase [quinone] large subunit</fullName>
    </submittedName>
</protein>
<accession>A0A1I2DSM5</accession>
<gene>
    <name evidence="6" type="ORF">SAMN05444380_12011</name>
</gene>
<evidence type="ECO:0000256" key="5">
    <source>
        <dbReference type="SAM" id="Phobius"/>
    </source>
</evidence>
<dbReference type="Proteomes" id="UP000181976">
    <property type="component" value="Unassembled WGS sequence"/>
</dbReference>
<evidence type="ECO:0000313" key="7">
    <source>
        <dbReference type="Proteomes" id="UP000181976"/>
    </source>
</evidence>
<proteinExistence type="predicted"/>
<feature type="transmembrane region" description="Helical" evidence="5">
    <location>
        <begin position="61"/>
        <end position="83"/>
    </location>
</feature>
<dbReference type="OrthoDB" id="1429638at2"/>
<dbReference type="GO" id="GO:0016020">
    <property type="term" value="C:membrane"/>
    <property type="evidence" value="ECO:0007669"/>
    <property type="project" value="UniProtKB-SubCell"/>
</dbReference>
<sequence length="158" mass="18124">MELKNFRAVIPLFILRTAIGWLFLHEGFYKLFTRGWTAQYFLAQSKGPLQGFFQIILQNEFFLTLTNKGVIFLLILIGIFLVLGIWERLAATMGMVLLLFFYLAYPPFGGPSSMLAEGNYLIIDKNIIILLSLWVISILRPGQWIGLNKIVFNNRSNS</sequence>
<organism evidence="6 7">
    <name type="scientific">Thermophagus xiamenensis</name>
    <dbReference type="NCBI Taxonomy" id="385682"/>
    <lineage>
        <taxon>Bacteria</taxon>
        <taxon>Pseudomonadati</taxon>
        <taxon>Bacteroidota</taxon>
        <taxon>Bacteroidia</taxon>
        <taxon>Marinilabiliales</taxon>
        <taxon>Marinilabiliaceae</taxon>
        <taxon>Thermophagus</taxon>
    </lineage>
</organism>
<name>A0A1I2DSM5_9BACT</name>
<keyword evidence="4 5" id="KW-0472">Membrane</keyword>
<dbReference type="RefSeq" id="WP_010526546.1">
    <property type="nucleotide sequence ID" value="NZ_AFSL01000012.1"/>
</dbReference>
<dbReference type="EMBL" id="FONA01000020">
    <property type="protein sequence ID" value="SFE83632.1"/>
    <property type="molecule type" value="Genomic_DNA"/>
</dbReference>
<dbReference type="eggNOG" id="ENOG502ZSZT">
    <property type="taxonomic scope" value="Bacteria"/>
</dbReference>
<evidence type="ECO:0000256" key="3">
    <source>
        <dbReference type="ARBA" id="ARBA00022989"/>
    </source>
</evidence>
<evidence type="ECO:0000313" key="6">
    <source>
        <dbReference type="EMBL" id="SFE83632.1"/>
    </source>
</evidence>
<dbReference type="STRING" id="385682.SAMN05444380_12011"/>
<evidence type="ECO:0000256" key="4">
    <source>
        <dbReference type="ARBA" id="ARBA00023136"/>
    </source>
</evidence>
<keyword evidence="7" id="KW-1185">Reference proteome</keyword>
<reference evidence="6 7" key="1">
    <citation type="submission" date="2016-10" db="EMBL/GenBank/DDBJ databases">
        <authorList>
            <person name="de Groot N.N."/>
        </authorList>
    </citation>
    <scope>NUCLEOTIDE SEQUENCE [LARGE SCALE GENOMIC DNA]</scope>
    <source>
        <strain evidence="6 7">DSM 19012</strain>
    </source>
</reference>
<keyword evidence="3 5" id="KW-1133">Transmembrane helix</keyword>
<keyword evidence="2 5" id="KW-0812">Transmembrane</keyword>
<dbReference type="InParanoid" id="A0A1I2DSM5"/>